<reference evidence="3 4" key="1">
    <citation type="submission" date="2016-10" db="EMBL/GenBank/DDBJ databases">
        <authorList>
            <person name="de Groot N.N."/>
        </authorList>
    </citation>
    <scope>NUCLEOTIDE SEQUENCE [LARGE SCALE GENOMIC DNA]</scope>
    <source>
        <strain evidence="3 4">DSM 22489</strain>
    </source>
</reference>
<dbReference type="Gene3D" id="2.120.10.30">
    <property type="entry name" value="TolB, C-terminal domain"/>
    <property type="match status" value="1"/>
</dbReference>
<dbReference type="EMBL" id="FNVA01000007">
    <property type="protein sequence ID" value="SEG61655.1"/>
    <property type="molecule type" value="Genomic_DNA"/>
</dbReference>
<keyword evidence="4" id="KW-1185">Reference proteome</keyword>
<keyword evidence="2" id="KW-0732">Signal</keyword>
<evidence type="ECO:0000313" key="3">
    <source>
        <dbReference type="EMBL" id="SEG61655.1"/>
    </source>
</evidence>
<dbReference type="RefSeq" id="WP_103934675.1">
    <property type="nucleotide sequence ID" value="NZ_FNVA01000007.1"/>
</dbReference>
<dbReference type="Proteomes" id="UP000236728">
    <property type="component" value="Unassembled WGS sequence"/>
</dbReference>
<dbReference type="SUPFAM" id="SSF63825">
    <property type="entry name" value="YWTD domain"/>
    <property type="match status" value="1"/>
</dbReference>
<feature type="region of interest" description="Disordered" evidence="1">
    <location>
        <begin position="236"/>
        <end position="255"/>
    </location>
</feature>
<protein>
    <recommendedName>
        <fullName evidence="5">SMP-30/Gluconolaconase/LRE-like region-containing protein</fullName>
    </recommendedName>
</protein>
<evidence type="ECO:0008006" key="5">
    <source>
        <dbReference type="Google" id="ProtNLM"/>
    </source>
</evidence>
<name>A0A1H6BMI8_9BACT</name>
<organism evidence="3 4">
    <name type="scientific">Bryocella elongata</name>
    <dbReference type="NCBI Taxonomy" id="863522"/>
    <lineage>
        <taxon>Bacteria</taxon>
        <taxon>Pseudomonadati</taxon>
        <taxon>Acidobacteriota</taxon>
        <taxon>Terriglobia</taxon>
        <taxon>Terriglobales</taxon>
        <taxon>Acidobacteriaceae</taxon>
        <taxon>Bryocella</taxon>
    </lineage>
</organism>
<dbReference type="AlphaFoldDB" id="A0A1H6BMI8"/>
<proteinExistence type="predicted"/>
<evidence type="ECO:0000256" key="1">
    <source>
        <dbReference type="SAM" id="MobiDB-lite"/>
    </source>
</evidence>
<evidence type="ECO:0000313" key="4">
    <source>
        <dbReference type="Proteomes" id="UP000236728"/>
    </source>
</evidence>
<feature type="chain" id="PRO_5009294034" description="SMP-30/Gluconolaconase/LRE-like region-containing protein" evidence="2">
    <location>
        <begin position="19"/>
        <end position="698"/>
    </location>
</feature>
<dbReference type="PROSITE" id="PS51257">
    <property type="entry name" value="PROKAR_LIPOPROTEIN"/>
    <property type="match status" value="1"/>
</dbReference>
<dbReference type="InterPro" id="IPR011042">
    <property type="entry name" value="6-blade_b-propeller_TolB-like"/>
</dbReference>
<sequence>MKPSLRLATLPLAGAALASLLSLVLTGCGLGSTQAVTSTVATVKMSGTAHGGPNPITNANVTLWETWTTGIAGTATGRTAATASTYGSAAFQIGSTTTDASGMWNIASFNCDNGEYIYVTITGGKTASNSPNSNSVLASPVGACTTLPSSVSVNVTELSTIAMAYSLGAFTSENPTYLGTGSQQIWIGAPAANNVAAGSCSGTGSTLACTASGLGQAFTTAMDIVSSVGYGSTPSGNANTTLTDPSGATPNTSSSVPRAFINTLGNILQSCVNTSGGTAGDSSACGKLFSDTASGSLTPTDTLQAAMNIAAYPTVNVGPIYALGAPVSAFGPALTAQPNDFSLAITYTGPNSSTSFDAPKFVAIRPTEDVVVLTTNTAGTTDTLIDLATTGAVTTSVAQTATPGERQLAVDLSGNVFANQPLTSGAVTEYDALTFAASHSYPVNTPGGMAVDRNNTVYFTQDSSSAASIYYLTSGSFVPAQITLSSSPAPSVATSSSVPGALNFDTNQNLWMNMLGSSNQQVNYVYEKYVSPNTCTPPDFCGLNGANLGLTVGDSYSTVFDASGFAYSNAGARILQFDQNENNVGFYTPASGHTLKYASVDGDGVIFYPDATGGALIPFDTKSDGFSSLKPCSLRITNSTSQTTSCANALGSPASTQVDAAGAVWIADPGASVVVKLLGVASPAWPALALAKASTEPQ</sequence>
<evidence type="ECO:0000256" key="2">
    <source>
        <dbReference type="SAM" id="SignalP"/>
    </source>
</evidence>
<dbReference type="OrthoDB" id="107542at2"/>
<feature type="signal peptide" evidence="2">
    <location>
        <begin position="1"/>
        <end position="18"/>
    </location>
</feature>
<accession>A0A1H6BMI8</accession>
<gene>
    <name evidence="3" type="ORF">SAMN05421819_3826</name>
</gene>